<dbReference type="InterPro" id="IPR002514">
    <property type="entry name" value="Transposase_8"/>
</dbReference>
<sequence>MKYRRYDDQFKVEAVELALQPGVQTQAVAARLGIHPFMLSRWKKEYREGRFMAKPPKGSDAEAAELRRQIRALKRDNRKLNEENEILREARRFFGQRRPGDTDS</sequence>
<evidence type="ECO:0000313" key="4">
    <source>
        <dbReference type="Proteomes" id="UP000199657"/>
    </source>
</evidence>
<dbReference type="PANTHER" id="PTHR33215">
    <property type="entry name" value="PROTEIN DISTAL ANTENNA"/>
    <property type="match status" value="1"/>
</dbReference>
<dbReference type="EMBL" id="FOEG01000008">
    <property type="protein sequence ID" value="SEP07740.1"/>
    <property type="molecule type" value="Genomic_DNA"/>
</dbReference>
<dbReference type="Gene3D" id="1.10.10.60">
    <property type="entry name" value="Homeodomain-like"/>
    <property type="match status" value="1"/>
</dbReference>
<comment type="similarity">
    <text evidence="1">Belongs to the transposase 8 family.</text>
</comment>
<dbReference type="InterPro" id="IPR009057">
    <property type="entry name" value="Homeodomain-like_sf"/>
</dbReference>
<dbReference type="AlphaFoldDB" id="A0A1H8UWZ8"/>
<dbReference type="InterPro" id="IPR051839">
    <property type="entry name" value="RD_transcriptional_regulator"/>
</dbReference>
<dbReference type="GO" id="GO:0006313">
    <property type="term" value="P:DNA transposition"/>
    <property type="evidence" value="ECO:0007669"/>
    <property type="project" value="InterPro"/>
</dbReference>
<evidence type="ECO:0000256" key="1">
    <source>
        <dbReference type="ARBA" id="ARBA00009964"/>
    </source>
</evidence>
<dbReference type="SUPFAM" id="SSF46689">
    <property type="entry name" value="Homeodomain-like"/>
    <property type="match status" value="1"/>
</dbReference>
<feature type="coiled-coil region" evidence="2">
    <location>
        <begin position="63"/>
        <end position="90"/>
    </location>
</feature>
<gene>
    <name evidence="3" type="ORF">SAMN04488052_108127</name>
</gene>
<dbReference type="Pfam" id="PF01527">
    <property type="entry name" value="HTH_Tnp_1"/>
    <property type="match status" value="1"/>
</dbReference>
<dbReference type="STRING" id="406100.SAMN04488052_108127"/>
<organism evidence="3 4">
    <name type="scientific">Aquisalimonas asiatica</name>
    <dbReference type="NCBI Taxonomy" id="406100"/>
    <lineage>
        <taxon>Bacteria</taxon>
        <taxon>Pseudomonadati</taxon>
        <taxon>Pseudomonadota</taxon>
        <taxon>Gammaproteobacteria</taxon>
        <taxon>Chromatiales</taxon>
        <taxon>Ectothiorhodospiraceae</taxon>
        <taxon>Aquisalimonas</taxon>
    </lineage>
</organism>
<reference evidence="3 4" key="1">
    <citation type="submission" date="2016-10" db="EMBL/GenBank/DDBJ databases">
        <authorList>
            <person name="de Groot N.N."/>
        </authorList>
    </citation>
    <scope>NUCLEOTIDE SEQUENCE [LARGE SCALE GENOMIC DNA]</scope>
    <source>
        <strain evidence="3 4">CGMCC 1.6291</strain>
    </source>
</reference>
<evidence type="ECO:0000313" key="3">
    <source>
        <dbReference type="EMBL" id="SEP07740.1"/>
    </source>
</evidence>
<name>A0A1H8UWZ8_9GAMM</name>
<dbReference type="PANTHER" id="PTHR33215:SF13">
    <property type="entry name" value="PROTEIN DISTAL ANTENNA"/>
    <property type="match status" value="1"/>
</dbReference>
<proteinExistence type="inferred from homology"/>
<accession>A0A1H8UWZ8</accession>
<dbReference type="GO" id="GO:0004803">
    <property type="term" value="F:transposase activity"/>
    <property type="evidence" value="ECO:0007669"/>
    <property type="project" value="InterPro"/>
</dbReference>
<protein>
    <submittedName>
        <fullName evidence="3">Transposase</fullName>
    </submittedName>
</protein>
<keyword evidence="2" id="KW-0175">Coiled coil</keyword>
<dbReference type="OrthoDB" id="7064550at2"/>
<evidence type="ECO:0000256" key="2">
    <source>
        <dbReference type="SAM" id="Coils"/>
    </source>
</evidence>
<dbReference type="RefSeq" id="WP_091645401.1">
    <property type="nucleotide sequence ID" value="NZ_FOEG01000008.1"/>
</dbReference>
<dbReference type="GO" id="GO:0003677">
    <property type="term" value="F:DNA binding"/>
    <property type="evidence" value="ECO:0007669"/>
    <property type="project" value="InterPro"/>
</dbReference>
<keyword evidence="4" id="KW-1185">Reference proteome</keyword>
<dbReference type="Proteomes" id="UP000199657">
    <property type="component" value="Unassembled WGS sequence"/>
</dbReference>